<protein>
    <submittedName>
        <fullName evidence="1">Uncharacterized protein</fullName>
    </submittedName>
</protein>
<accession>A0ACC2IGV8</accession>
<comment type="caution">
    <text evidence="1">The sequence shown here is derived from an EMBL/GenBank/DDBJ whole genome shotgun (WGS) entry which is preliminary data.</text>
</comment>
<evidence type="ECO:0000313" key="2">
    <source>
        <dbReference type="Proteomes" id="UP001153331"/>
    </source>
</evidence>
<sequence>MSDANKLPTNAFPQRTVAAVGYTAIAVVTVVLIARISLHFYRPKKLATEDYLVFVAYIFFIVQCSLYIAIAPLSDRVLGVQEGRIPYYEGLLDDGLMLGRLYNPALMVFWIILWSVKFSLLFLYRKLLVGLPIVCYRLWWVIVAFCIVTQIGNFVAYFMSCETVKGMFDGGCHDIVRQFASLWYSYAADTTTNIMSTLLSSQNVHSSNHVFVVIAFPLHLTWNVRMPRAQKLAINALFTSGVVCIFIATLRAAQITANTIKTKAPTDGTWLALWGMVECAIGWPLCPGTVSELADFNLAVIIGCCPSFAVLINAKRKSYKKPSYNTGVYDEHPENVKLRTIGSQTTRIKTARLRSEITDSLWIDDHSSQEELATSHSGINISTGMQEHKA</sequence>
<name>A0ACC2IGV8_9PLEO</name>
<keyword evidence="2" id="KW-1185">Reference proteome</keyword>
<dbReference type="Proteomes" id="UP001153331">
    <property type="component" value="Unassembled WGS sequence"/>
</dbReference>
<dbReference type="EMBL" id="JAPHNI010000196">
    <property type="protein sequence ID" value="KAJ8114400.1"/>
    <property type="molecule type" value="Genomic_DNA"/>
</dbReference>
<organism evidence="1 2">
    <name type="scientific">Boeremia exigua</name>
    <dbReference type="NCBI Taxonomy" id="749465"/>
    <lineage>
        <taxon>Eukaryota</taxon>
        <taxon>Fungi</taxon>
        <taxon>Dikarya</taxon>
        <taxon>Ascomycota</taxon>
        <taxon>Pezizomycotina</taxon>
        <taxon>Dothideomycetes</taxon>
        <taxon>Pleosporomycetidae</taxon>
        <taxon>Pleosporales</taxon>
        <taxon>Pleosporineae</taxon>
        <taxon>Didymellaceae</taxon>
        <taxon>Boeremia</taxon>
    </lineage>
</organism>
<reference evidence="1" key="1">
    <citation type="submission" date="2022-11" db="EMBL/GenBank/DDBJ databases">
        <title>Genome Sequence of Boeremia exigua.</title>
        <authorList>
            <person name="Buettner E."/>
        </authorList>
    </citation>
    <scope>NUCLEOTIDE SEQUENCE</scope>
    <source>
        <strain evidence="1">CU02</strain>
    </source>
</reference>
<gene>
    <name evidence="1" type="ORF">OPT61_g3714</name>
</gene>
<proteinExistence type="predicted"/>
<evidence type="ECO:0000313" key="1">
    <source>
        <dbReference type="EMBL" id="KAJ8114400.1"/>
    </source>
</evidence>